<dbReference type="GO" id="GO:0003700">
    <property type="term" value="F:DNA-binding transcription factor activity"/>
    <property type="evidence" value="ECO:0007669"/>
    <property type="project" value="TreeGrafter"/>
</dbReference>
<dbReference type="EMBL" id="VIWU01000001">
    <property type="protein sequence ID" value="TWF81164.1"/>
    <property type="molecule type" value="Genomic_DNA"/>
</dbReference>
<dbReference type="Pfam" id="PF00027">
    <property type="entry name" value="cNMP_binding"/>
    <property type="match status" value="1"/>
</dbReference>
<dbReference type="InterPro" id="IPR000595">
    <property type="entry name" value="cNMP-bd_dom"/>
</dbReference>
<dbReference type="Proteomes" id="UP000321261">
    <property type="component" value="Unassembled WGS sequence"/>
</dbReference>
<dbReference type="CDD" id="cd00038">
    <property type="entry name" value="CAP_ED"/>
    <property type="match status" value="1"/>
</dbReference>
<organism evidence="6 7">
    <name type="scientific">Pseudonocardia hierapolitana</name>
    <dbReference type="NCBI Taxonomy" id="1128676"/>
    <lineage>
        <taxon>Bacteria</taxon>
        <taxon>Bacillati</taxon>
        <taxon>Actinomycetota</taxon>
        <taxon>Actinomycetes</taxon>
        <taxon>Pseudonocardiales</taxon>
        <taxon>Pseudonocardiaceae</taxon>
        <taxon>Pseudonocardia</taxon>
    </lineage>
</organism>
<keyword evidence="1" id="KW-0805">Transcription regulation</keyword>
<dbReference type="InterPro" id="IPR018490">
    <property type="entry name" value="cNMP-bd_dom_sf"/>
</dbReference>
<proteinExistence type="predicted"/>
<sequence length="223" mass="24041">MSHLRGLPPPVLADLVAGAVRSKVPAGAVTHREGEGAPHIELVVSGVVRVFVTAPDGRTMTIRYCRSGALIGVMSLFSAGFTLPATIQALVDADVLRLSPRVARTAVERDVRVARALLAEQSERALNFVHEIAGGAFATMRQRVARHLLDLASERASECAGGHELAAPVTQRELADAVGTVREVVVRVLRELRGDGLVRTERDRIVLVDPEHLTQELGWNRCS</sequence>
<dbReference type="InterPro" id="IPR014710">
    <property type="entry name" value="RmlC-like_jellyroll"/>
</dbReference>
<dbReference type="InterPro" id="IPR036390">
    <property type="entry name" value="WH_DNA-bd_sf"/>
</dbReference>
<dbReference type="PANTHER" id="PTHR24567:SF74">
    <property type="entry name" value="HTH-TYPE TRANSCRIPTIONAL REGULATOR ARCR"/>
    <property type="match status" value="1"/>
</dbReference>
<dbReference type="FunFam" id="1.10.10.10:FF:000019">
    <property type="entry name" value="Crp/Fnr family transcriptional regulator"/>
    <property type="match status" value="1"/>
</dbReference>
<comment type="caution">
    <text evidence="6">The sequence shown here is derived from an EMBL/GenBank/DDBJ whole genome shotgun (WGS) entry which is preliminary data.</text>
</comment>
<name>A0A561T224_9PSEU</name>
<dbReference type="PROSITE" id="PS51063">
    <property type="entry name" value="HTH_CRP_2"/>
    <property type="match status" value="1"/>
</dbReference>
<keyword evidence="7" id="KW-1185">Reference proteome</keyword>
<dbReference type="Gene3D" id="2.60.120.10">
    <property type="entry name" value="Jelly Rolls"/>
    <property type="match status" value="1"/>
</dbReference>
<evidence type="ECO:0000313" key="6">
    <source>
        <dbReference type="EMBL" id="TWF81164.1"/>
    </source>
</evidence>
<dbReference type="PANTHER" id="PTHR24567">
    <property type="entry name" value="CRP FAMILY TRANSCRIPTIONAL REGULATORY PROTEIN"/>
    <property type="match status" value="1"/>
</dbReference>
<dbReference type="SMART" id="SM00100">
    <property type="entry name" value="cNMP"/>
    <property type="match status" value="1"/>
</dbReference>
<evidence type="ECO:0000313" key="7">
    <source>
        <dbReference type="Proteomes" id="UP000321261"/>
    </source>
</evidence>
<dbReference type="Gene3D" id="1.10.10.10">
    <property type="entry name" value="Winged helix-like DNA-binding domain superfamily/Winged helix DNA-binding domain"/>
    <property type="match status" value="1"/>
</dbReference>
<evidence type="ECO:0000256" key="1">
    <source>
        <dbReference type="ARBA" id="ARBA00023015"/>
    </source>
</evidence>
<evidence type="ECO:0000256" key="2">
    <source>
        <dbReference type="ARBA" id="ARBA00023125"/>
    </source>
</evidence>
<evidence type="ECO:0000259" key="5">
    <source>
        <dbReference type="PROSITE" id="PS51063"/>
    </source>
</evidence>
<feature type="domain" description="HTH crp-type" evidence="5">
    <location>
        <begin position="138"/>
        <end position="211"/>
    </location>
</feature>
<dbReference type="InterPro" id="IPR050397">
    <property type="entry name" value="Env_Response_Regulators"/>
</dbReference>
<dbReference type="InterPro" id="IPR036388">
    <property type="entry name" value="WH-like_DNA-bd_sf"/>
</dbReference>
<evidence type="ECO:0000259" key="4">
    <source>
        <dbReference type="PROSITE" id="PS50042"/>
    </source>
</evidence>
<evidence type="ECO:0000256" key="3">
    <source>
        <dbReference type="ARBA" id="ARBA00023163"/>
    </source>
</evidence>
<dbReference type="SUPFAM" id="SSF46785">
    <property type="entry name" value="Winged helix' DNA-binding domain"/>
    <property type="match status" value="1"/>
</dbReference>
<dbReference type="InterPro" id="IPR012318">
    <property type="entry name" value="HTH_CRP"/>
</dbReference>
<dbReference type="GO" id="GO:0005829">
    <property type="term" value="C:cytosol"/>
    <property type="evidence" value="ECO:0007669"/>
    <property type="project" value="TreeGrafter"/>
</dbReference>
<reference evidence="6 7" key="1">
    <citation type="submission" date="2019-06" db="EMBL/GenBank/DDBJ databases">
        <title>Sequencing the genomes of 1000 actinobacteria strains.</title>
        <authorList>
            <person name="Klenk H.-P."/>
        </authorList>
    </citation>
    <scope>NUCLEOTIDE SEQUENCE [LARGE SCALE GENOMIC DNA]</scope>
    <source>
        <strain evidence="6 7">DSM 45671</strain>
    </source>
</reference>
<keyword evidence="3" id="KW-0804">Transcription</keyword>
<gene>
    <name evidence="6" type="ORF">FHX44_117107</name>
</gene>
<protein>
    <submittedName>
        <fullName evidence="6">CRP/FNR family transcriptional regulator</fullName>
    </submittedName>
</protein>
<accession>A0A561T224</accession>
<dbReference type="SMART" id="SM00419">
    <property type="entry name" value="HTH_CRP"/>
    <property type="match status" value="1"/>
</dbReference>
<dbReference type="Pfam" id="PF13545">
    <property type="entry name" value="HTH_Crp_2"/>
    <property type="match status" value="1"/>
</dbReference>
<dbReference type="AlphaFoldDB" id="A0A561T224"/>
<dbReference type="GO" id="GO:0003677">
    <property type="term" value="F:DNA binding"/>
    <property type="evidence" value="ECO:0007669"/>
    <property type="project" value="UniProtKB-KW"/>
</dbReference>
<dbReference type="PROSITE" id="PS50042">
    <property type="entry name" value="CNMP_BINDING_3"/>
    <property type="match status" value="1"/>
</dbReference>
<keyword evidence="2" id="KW-0238">DNA-binding</keyword>
<feature type="domain" description="Cyclic nucleotide-binding" evidence="4">
    <location>
        <begin position="3"/>
        <end position="124"/>
    </location>
</feature>
<dbReference type="SUPFAM" id="SSF51206">
    <property type="entry name" value="cAMP-binding domain-like"/>
    <property type="match status" value="1"/>
</dbReference>